<proteinExistence type="predicted"/>
<dbReference type="InterPro" id="IPR011635">
    <property type="entry name" value="CARDB"/>
</dbReference>
<evidence type="ECO:0000259" key="4">
    <source>
        <dbReference type="Pfam" id="PF18204"/>
    </source>
</evidence>
<evidence type="ECO:0000313" key="5">
    <source>
        <dbReference type="EMBL" id="EMA45973.1"/>
    </source>
</evidence>
<dbReference type="Pfam" id="PF18204">
    <property type="entry name" value="PGF-CTERM"/>
    <property type="match status" value="1"/>
</dbReference>
<evidence type="ECO:0000259" key="3">
    <source>
        <dbReference type="Pfam" id="PF07705"/>
    </source>
</evidence>
<dbReference type="eggNOG" id="arCOG06273">
    <property type="taxonomic scope" value="Archaea"/>
</dbReference>
<feature type="domain" description="CARDB" evidence="3">
    <location>
        <begin position="637"/>
        <end position="714"/>
    </location>
</feature>
<evidence type="ECO:0000256" key="2">
    <source>
        <dbReference type="SAM" id="MobiDB-lite"/>
    </source>
</evidence>
<dbReference type="Pfam" id="PF07705">
    <property type="entry name" value="CARDB"/>
    <property type="match status" value="1"/>
</dbReference>
<feature type="region of interest" description="Disordered" evidence="2">
    <location>
        <begin position="682"/>
        <end position="757"/>
    </location>
</feature>
<dbReference type="InterPro" id="IPR013783">
    <property type="entry name" value="Ig-like_fold"/>
</dbReference>
<dbReference type="PATRIC" id="fig|1227454.3.peg.359"/>
<feature type="region of interest" description="Disordered" evidence="2">
    <location>
        <begin position="42"/>
        <end position="65"/>
    </location>
</feature>
<feature type="domain" description="PGF-CTERM archaeal protein-sorting signal" evidence="4">
    <location>
        <begin position="754"/>
        <end position="776"/>
    </location>
</feature>
<name>M0MKS3_9EURY</name>
<accession>M0MKS3</accession>
<keyword evidence="1" id="KW-0732">Signal</keyword>
<evidence type="ECO:0000256" key="1">
    <source>
        <dbReference type="ARBA" id="ARBA00022729"/>
    </source>
</evidence>
<feature type="region of interest" description="Disordered" evidence="2">
    <location>
        <begin position="336"/>
        <end position="355"/>
    </location>
</feature>
<dbReference type="EMBL" id="AOMA01000012">
    <property type="protein sequence ID" value="EMA45973.1"/>
    <property type="molecule type" value="Genomic_DNA"/>
</dbReference>
<evidence type="ECO:0000313" key="6">
    <source>
        <dbReference type="Proteomes" id="UP000011607"/>
    </source>
</evidence>
<dbReference type="Gene3D" id="2.60.40.10">
    <property type="entry name" value="Immunoglobulins"/>
    <property type="match status" value="1"/>
</dbReference>
<dbReference type="Proteomes" id="UP000011607">
    <property type="component" value="Unassembled WGS sequence"/>
</dbReference>
<dbReference type="NCBIfam" id="TIGR04126">
    <property type="entry name" value="PGF_CTERM"/>
    <property type="match status" value="1"/>
</dbReference>
<reference evidence="5 6" key="1">
    <citation type="journal article" date="2014" name="PLoS Genet.">
        <title>Phylogenetically driven sequencing of extremely halophilic archaea reveals strategies for static and dynamic osmo-response.</title>
        <authorList>
            <person name="Becker E.A."/>
            <person name="Seitzer P.M."/>
            <person name="Tritt A."/>
            <person name="Larsen D."/>
            <person name="Krusor M."/>
            <person name="Yao A.I."/>
            <person name="Wu D."/>
            <person name="Madern D."/>
            <person name="Eisen J.A."/>
            <person name="Darling A.E."/>
            <person name="Facciotti M.T."/>
        </authorList>
    </citation>
    <scope>NUCLEOTIDE SEQUENCE [LARGE SCALE GENOMIC DNA]</scope>
    <source>
        <strain evidence="5 6">JCM 10879</strain>
    </source>
</reference>
<gene>
    <name evidence="5" type="ORF">C446_01803</name>
</gene>
<dbReference type="NCBIfam" id="NF045517">
    <property type="entry name" value="halo_surf_dom"/>
    <property type="match status" value="1"/>
</dbReference>
<dbReference type="GO" id="GO:0005886">
    <property type="term" value="C:plasma membrane"/>
    <property type="evidence" value="ECO:0007669"/>
    <property type="project" value="UniProtKB-SubCell"/>
</dbReference>
<protein>
    <submittedName>
        <fullName evidence="5">Uncharacterized protein</fullName>
    </submittedName>
</protein>
<dbReference type="AlphaFoldDB" id="M0MKS3"/>
<comment type="caution">
    <text evidence="5">The sequence shown here is derived from an EMBL/GenBank/DDBJ whole genome shotgun (WGS) entry which is preliminary data.</text>
</comment>
<dbReference type="GO" id="GO:0030115">
    <property type="term" value="C:S-layer"/>
    <property type="evidence" value="ECO:0007669"/>
    <property type="project" value="UniProtKB-SubCell"/>
</dbReference>
<dbReference type="InterPro" id="IPR026371">
    <property type="entry name" value="PGF_CTERM"/>
</dbReference>
<sequence>MNEEGVEEVADTEIDAFFELGEDDLDDIWIGQTIAIEISDELSEDDPAGAELRDGFAGDDGDSVDNSRIYSVEDHDTGETGLYAVFDETDGLEDDSPHHLHVVLDDGGEDDYYQTTFWPNVMDFEAAFDSSTVREDGEDEIEFSSDREERYDLNVTSDDLDAEDLGDIFEDIGADESDDDDTLSLEGVENTEYEADFDGIDVGEYDIDFDVTDTVDEDNASIEVSDEETDFAFTDIENPEQGDYGNVTIDVAQADDLAVMLGSYDDGYVSWAEFDDVEHGEVVLEFNTHSAEDDPWSVHDDYDDNASLDAQDVDAPDFDADDPFPAHNWDIKVGESLENTESGDDVEFEDREHDRDRLDVDDRLPVGDVTAETAPEADSVVDFSSYEDATITETDTIAEEDAAILTVNDFNAEGLAIDLDDDDLYADGLIINVTEQDTGPIGEPDVWSTAYEEEDIDADDELEVSLINSDRDDYEGDLIFVIDNADDLGVDEDYDVTVSITEDNRYVVDEDEEIEQEFELSVEEREVDWDAISSLPAADDATATGTTNIAPGTELDAEANSDDDDGSFVEFTDAEVTEGDNGEHEFAAEFELGDEEVGVLFDLIVDDPLPGSDVSDDVEDVELIDADADEPATFDVDATAPAEVEVGEDATLEVTVTNTGDVEGVSNYSVVVDGDQLSDEEIELESGDSAENTYDLPTDAEATVEWEAATDHDSESGTLEVTEEDAAPGDDDDDDDDTGVDDDDDDDDDDEDETPGFGVAVAVVALLAAAMLALRRQD</sequence>
<organism evidence="5 6">
    <name type="scientific">Halobiforma nitratireducens JCM 10879</name>
    <dbReference type="NCBI Taxonomy" id="1227454"/>
    <lineage>
        <taxon>Archaea</taxon>
        <taxon>Methanobacteriati</taxon>
        <taxon>Methanobacteriota</taxon>
        <taxon>Stenosarchaea group</taxon>
        <taxon>Halobacteria</taxon>
        <taxon>Halobacteriales</taxon>
        <taxon>Natrialbaceae</taxon>
        <taxon>Halobiforma</taxon>
    </lineage>
</organism>
<feature type="compositionally biased region" description="Acidic residues" evidence="2">
    <location>
        <begin position="721"/>
        <end position="754"/>
    </location>
</feature>
<keyword evidence="6" id="KW-1185">Reference proteome</keyword>